<proteinExistence type="predicted"/>
<organism evidence="2 3">
    <name type="scientific">Symbiodinium necroappetens</name>
    <dbReference type="NCBI Taxonomy" id="1628268"/>
    <lineage>
        <taxon>Eukaryota</taxon>
        <taxon>Sar</taxon>
        <taxon>Alveolata</taxon>
        <taxon>Dinophyceae</taxon>
        <taxon>Suessiales</taxon>
        <taxon>Symbiodiniaceae</taxon>
        <taxon>Symbiodinium</taxon>
    </lineage>
</organism>
<keyword evidence="3" id="KW-1185">Reference proteome</keyword>
<name>A0A812P3F6_9DINO</name>
<feature type="region of interest" description="Disordered" evidence="1">
    <location>
        <begin position="48"/>
        <end position="117"/>
    </location>
</feature>
<dbReference type="Proteomes" id="UP000601435">
    <property type="component" value="Unassembled WGS sequence"/>
</dbReference>
<sequence>LGLSAAVLAPDVMWAGRKESAFPGFIFERGDFSAHSLQILGTINSKRKLEHTPGSTGRQRSWRWDSLSDMPGPRSASARKASLGQQREGGRRRRPPFKQIGGGPTQEAGGNGKEPPGFSTLARVTLDTLGRVLFEYRQPVDVFPSFERGRGKAPFRSPVSSRRRMLMDSMCRVGYDVEVALLDDASAMAVLMWQQRSLTPPAVPAACGWIWTCLPIVGLCILHGEGFGLRMGPPSSASVGTPKFLRGYQKACQFPVTAAPFWRLVLPVVMLFGFIRPHKLVFLGQFAVRTGRLVRVRYTLLQPGYGRKPVRNPKCVVPCLQATHLTVASQKVCAKVNSRGTTLGSAPLCVGLCIKPST</sequence>
<dbReference type="EMBL" id="CAJNJA010014262">
    <property type="protein sequence ID" value="CAE7338870.1"/>
    <property type="molecule type" value="Genomic_DNA"/>
</dbReference>
<evidence type="ECO:0000256" key="1">
    <source>
        <dbReference type="SAM" id="MobiDB-lite"/>
    </source>
</evidence>
<dbReference type="AlphaFoldDB" id="A0A812P3F6"/>
<comment type="caution">
    <text evidence="2">The sequence shown here is derived from an EMBL/GenBank/DDBJ whole genome shotgun (WGS) entry which is preliminary data.</text>
</comment>
<reference evidence="2" key="1">
    <citation type="submission" date="2021-02" db="EMBL/GenBank/DDBJ databases">
        <authorList>
            <person name="Dougan E. K."/>
            <person name="Rhodes N."/>
            <person name="Thang M."/>
            <person name="Chan C."/>
        </authorList>
    </citation>
    <scope>NUCLEOTIDE SEQUENCE</scope>
</reference>
<evidence type="ECO:0000313" key="3">
    <source>
        <dbReference type="Proteomes" id="UP000601435"/>
    </source>
</evidence>
<feature type="compositionally biased region" description="Gly residues" evidence="1">
    <location>
        <begin position="100"/>
        <end position="112"/>
    </location>
</feature>
<protein>
    <submittedName>
        <fullName evidence="2">Uncharacterized protein</fullName>
    </submittedName>
</protein>
<dbReference type="OrthoDB" id="10390337at2759"/>
<feature type="non-terminal residue" evidence="2">
    <location>
        <position position="1"/>
    </location>
</feature>
<accession>A0A812P3F6</accession>
<gene>
    <name evidence="2" type="ORF">SNEC2469_LOCUS8696</name>
</gene>
<evidence type="ECO:0000313" key="2">
    <source>
        <dbReference type="EMBL" id="CAE7338870.1"/>
    </source>
</evidence>